<name>A0A848BTF3_9FIRM</name>
<dbReference type="GO" id="GO:0051607">
    <property type="term" value="P:defense response to virus"/>
    <property type="evidence" value="ECO:0007669"/>
    <property type="project" value="UniProtKB-KW"/>
</dbReference>
<dbReference type="PANTHER" id="PTHR35579">
    <property type="entry name" value="CRISPR SYSTEM CMS ENDORIBONUCLEASE CSM3"/>
    <property type="match status" value="1"/>
</dbReference>
<dbReference type="RefSeq" id="WP_170087895.1">
    <property type="nucleotide sequence ID" value="NZ_JABAFG010000018.1"/>
</dbReference>
<dbReference type="AlphaFoldDB" id="A0A848BTF3"/>
<comment type="caution">
    <text evidence="3">The sequence shown here is derived from an EMBL/GenBank/DDBJ whole genome shotgun (WGS) entry which is preliminary data.</text>
</comment>
<proteinExistence type="predicted"/>
<protein>
    <recommendedName>
        <fullName evidence="2">CRISPR type III-associated protein domain-containing protein</fullName>
    </recommendedName>
</protein>
<dbReference type="Pfam" id="PF03787">
    <property type="entry name" value="RAMPs"/>
    <property type="match status" value="1"/>
</dbReference>
<dbReference type="InterPro" id="IPR005537">
    <property type="entry name" value="RAMP_III_fam"/>
</dbReference>
<evidence type="ECO:0000256" key="1">
    <source>
        <dbReference type="ARBA" id="ARBA00023118"/>
    </source>
</evidence>
<reference evidence="3 4" key="1">
    <citation type="submission" date="2020-04" db="EMBL/GenBank/DDBJ databases">
        <authorList>
            <person name="Hitch T.C.A."/>
            <person name="Wylensek D."/>
            <person name="Clavel T."/>
        </authorList>
    </citation>
    <scope>NUCLEOTIDE SEQUENCE [LARGE SCALE GENOMIC DNA]</scope>
    <source>
        <strain evidence="3 4">Oil-RF-744-FAT-WT-6-1</strain>
    </source>
</reference>
<dbReference type="EMBL" id="JABAFG010000018">
    <property type="protein sequence ID" value="NME28992.1"/>
    <property type="molecule type" value="Genomic_DNA"/>
</dbReference>
<gene>
    <name evidence="3" type="ORF">HF872_10230</name>
</gene>
<evidence type="ECO:0000313" key="3">
    <source>
        <dbReference type="EMBL" id="NME28992.1"/>
    </source>
</evidence>
<sequence>MNQFNITIYTLSPLSLGSGQADVNVDSEIVHDKYGLPYFPGRRLRGLLYESAEEVAEMAAKCGNAFLTLKTVNELFHHTDTNTCLIVPNLYIPDYETVIQELQYLEQQYSSIIRPDAVLDVFSSLRFQTAIDEKTGVAKEHSLRNIRVLNKNICFTGTLTLIHGTQVHQQALALAVQNLHRAGANRNRGFGQIQCTIEHQQELLQQALKEGGNS</sequence>
<keyword evidence="1" id="KW-0051">Antiviral defense</keyword>
<dbReference type="CDD" id="cd09726">
    <property type="entry name" value="RAMP_I_III"/>
    <property type="match status" value="1"/>
</dbReference>
<dbReference type="Proteomes" id="UP000591071">
    <property type="component" value="Unassembled WGS sequence"/>
</dbReference>
<feature type="domain" description="CRISPR type III-associated protein" evidence="2">
    <location>
        <begin position="7"/>
        <end position="193"/>
    </location>
</feature>
<evidence type="ECO:0000313" key="4">
    <source>
        <dbReference type="Proteomes" id="UP000591071"/>
    </source>
</evidence>
<organism evidence="3 4">
    <name type="scientific">Megasphaera hexanoica</name>
    <dbReference type="NCBI Taxonomy" id="1675036"/>
    <lineage>
        <taxon>Bacteria</taxon>
        <taxon>Bacillati</taxon>
        <taxon>Bacillota</taxon>
        <taxon>Negativicutes</taxon>
        <taxon>Veillonellales</taxon>
        <taxon>Veillonellaceae</taxon>
        <taxon>Megasphaera</taxon>
    </lineage>
</organism>
<dbReference type="InterPro" id="IPR052216">
    <property type="entry name" value="CRISPR_Csm3_endoribonuclease"/>
</dbReference>
<evidence type="ECO:0000259" key="2">
    <source>
        <dbReference type="Pfam" id="PF03787"/>
    </source>
</evidence>
<dbReference type="PANTHER" id="PTHR35579:SF3">
    <property type="entry name" value="CRISPR SYSTEM CMS ENDORIBONUCLEASE CSM3"/>
    <property type="match status" value="1"/>
</dbReference>
<accession>A0A848BTF3</accession>